<dbReference type="Proteomes" id="UP000326877">
    <property type="component" value="Unassembled WGS sequence"/>
</dbReference>
<gene>
    <name evidence="4" type="ORF">BDV23DRAFT_174449</name>
</gene>
<evidence type="ECO:0000259" key="3">
    <source>
        <dbReference type="PROSITE" id="PS51746"/>
    </source>
</evidence>
<sequence length="1218" mass="137108">MKKHRSPSQFWDTALNKIFPRRASRSRSDEYDAFMTFGSSAVSEHTDGFYMYSQALLDQENRRREALLLRQSDSTDVSYSSALMAPIPRPALPYTISSPEWNIFSEAVKALEDAIDDDASDWIHSVLSIFAKVYAVAKIVVTILMYYGIEVQNIPDSVPAHIRRMEEVVTSDSIIDLIDAVESLYYSLYARLIMEIANVDLSTCFNLELRRASRKEGFTLPEPDHLLKIMAHCKNTLEAPTVCNNVNVDLVKVHQDEFIRRAMERAIGTGFFLDDLLGYRRYTMGIVSDISSKFRQKWNHNTFLYQIPPEEILTVQSEKYLSFIPKPEAVLSIAATELPFVDRDSIDPEIWESELVKDHRQSTLAKMEGKGIGDIRRGDDRRRPSDYMTERKCICRSSCICSLECTTEPERQCPCADRMMQIMLAKRREAPGTRDFSTRCGNLARAIFEGASLIKRDMDDIEITIELDQAFSLVSNEIQKQRPGMVPKTVSTSATVLISSSLSSPWLLPSARNPQWIANFRGPRIGVRRYTRAGPSYGITTPVPDRPPQFPSSGSQSPFCFQTGYALCAKRPSRPFPPPFLSPPSSSFSDPLTTHYLSQDKRLSVGGELIRGLNNGDDAVLVADNFLGVDDGVGAWATKPRGHAALWSRLLLHFWALQVEREVNNDAQLDPIRYLQRAYEETTRATATPSEWYGTTTSVTAILHWKCDDEGNTKPLLYVTNLGDCKVLVIRPSEEKVLFRTKEQWHWFDCPVQLGTNSVDTPQNDAVLSRVDLEEEDVVLAVSDGVLDNLWEHEIVSITLESMKKWNQGRYDNIGLEWAPPEVLAEERMVFVARELLKSALAIAQDPFAESPFMERAIEEGLAIEGGKCSLFYIKTNRRNLQYHPNQHLLPQSHQPAKMRAKRSKKYRKLMHQYELAFGFREPYQVLVDSNFLQAVHSFKMELIPYLERTLQGKVKPLLTKCSLAKIMANQPLNPRTNNPVRPAQLPPPTVLPLRHCTHNEDETPIDEVECLLSLLSPSADVKRNKEHYILATADPATPKAAAQDANAKKRKRGVDEGEVALRKSRMFRSAARAIPGVPIVYVKRSVMVLEPMSSLSEELRDGYENGKFRAGLNDEAVNKKGGEGAKTKKGMKKVKGPNPLSVKKPKKRVNESGSSRPAKKRDAEGSRAEDGDERAGDGDGDSAPKPKRRRRHHNRGARTDGDGEEPSGGGDTVAMEE</sequence>
<dbReference type="EMBL" id="ML735289">
    <property type="protein sequence ID" value="KAE8387654.1"/>
    <property type="molecule type" value="Genomic_DNA"/>
</dbReference>
<dbReference type="Gene3D" id="3.40.50.1010">
    <property type="entry name" value="5'-nuclease"/>
    <property type="match status" value="1"/>
</dbReference>
<dbReference type="Pfam" id="PF04900">
    <property type="entry name" value="Fcf1"/>
    <property type="match status" value="1"/>
</dbReference>
<dbReference type="OrthoDB" id="25675at2759"/>
<dbReference type="SUPFAM" id="SSF81606">
    <property type="entry name" value="PP2C-like"/>
    <property type="match status" value="1"/>
</dbReference>
<name>A0A5N7C0P4_PETAA</name>
<accession>A0A5N7C0P4</accession>
<evidence type="ECO:0000256" key="2">
    <source>
        <dbReference type="SAM" id="MobiDB-lite"/>
    </source>
</evidence>
<keyword evidence="1" id="KW-0539">Nucleus</keyword>
<dbReference type="InterPro" id="IPR001932">
    <property type="entry name" value="PPM-type_phosphatase-like_dom"/>
</dbReference>
<dbReference type="PANTHER" id="PTHR12416">
    <property type="entry name" value="RRNA-PROCESSING PROTEIN UTP23 HOMOLOG"/>
    <property type="match status" value="1"/>
</dbReference>
<feature type="compositionally biased region" description="Basic and acidic residues" evidence="2">
    <location>
        <begin position="1161"/>
        <end position="1178"/>
    </location>
</feature>
<feature type="region of interest" description="Disordered" evidence="2">
    <location>
        <begin position="1115"/>
        <end position="1218"/>
    </location>
</feature>
<feature type="compositionally biased region" description="Basic residues" evidence="2">
    <location>
        <begin position="1186"/>
        <end position="1197"/>
    </location>
</feature>
<dbReference type="InterPro" id="IPR057776">
    <property type="entry name" value="UTP23_sensor"/>
</dbReference>
<dbReference type="AlphaFoldDB" id="A0A5N7C0P4"/>
<organism evidence="4">
    <name type="scientific">Petromyces alliaceus</name>
    <name type="common">Aspergillus alliaceus</name>
    <dbReference type="NCBI Taxonomy" id="209559"/>
    <lineage>
        <taxon>Eukaryota</taxon>
        <taxon>Fungi</taxon>
        <taxon>Dikarya</taxon>
        <taxon>Ascomycota</taxon>
        <taxon>Pezizomycotina</taxon>
        <taxon>Eurotiomycetes</taxon>
        <taxon>Eurotiomycetidae</taxon>
        <taxon>Eurotiales</taxon>
        <taxon>Aspergillaceae</taxon>
        <taxon>Aspergillus</taxon>
        <taxon>Aspergillus subgen. Circumdati</taxon>
    </lineage>
</organism>
<dbReference type="FunFam" id="3.60.40.10:FF:000118">
    <property type="entry name" value="Phosphatase 2C-like domain-containing protein"/>
    <property type="match status" value="1"/>
</dbReference>
<dbReference type="Gene3D" id="3.60.40.10">
    <property type="entry name" value="PPM-type phosphatase domain"/>
    <property type="match status" value="1"/>
</dbReference>
<dbReference type="InterPro" id="IPR036457">
    <property type="entry name" value="PPM-type-like_dom_sf"/>
</dbReference>
<evidence type="ECO:0000313" key="4">
    <source>
        <dbReference type="EMBL" id="KAE8387654.1"/>
    </source>
</evidence>
<protein>
    <recommendedName>
        <fullName evidence="3">PPM-type phosphatase domain-containing protein</fullName>
    </recommendedName>
</protein>
<feature type="domain" description="PPM-type phosphatase" evidence="3">
    <location>
        <begin position="604"/>
        <end position="876"/>
    </location>
</feature>
<evidence type="ECO:0000256" key="1">
    <source>
        <dbReference type="ARBA" id="ARBA00023242"/>
    </source>
</evidence>
<proteinExistence type="predicted"/>
<dbReference type="Pfam" id="PF24779">
    <property type="entry name" value="UTP23_sensor"/>
    <property type="match status" value="1"/>
</dbReference>
<dbReference type="PROSITE" id="PS51746">
    <property type="entry name" value="PPM_2"/>
    <property type="match status" value="1"/>
</dbReference>
<dbReference type="InterPro" id="IPR006984">
    <property type="entry name" value="Fcf1/UTP23"/>
</dbReference>
<dbReference type="FunFam" id="3.40.50.1010:FF:000062">
    <property type="entry name" value="rRNA processing protein, putative"/>
    <property type="match status" value="1"/>
</dbReference>
<reference evidence="4" key="1">
    <citation type="submission" date="2019-04" db="EMBL/GenBank/DDBJ databases">
        <title>Friends and foes A comparative genomics studyof 23 Aspergillus species from section Flavi.</title>
        <authorList>
            <consortium name="DOE Joint Genome Institute"/>
            <person name="Kjaerbolling I."/>
            <person name="Vesth T."/>
            <person name="Frisvad J.C."/>
            <person name="Nybo J.L."/>
            <person name="Theobald S."/>
            <person name="Kildgaard S."/>
            <person name="Isbrandt T."/>
            <person name="Kuo A."/>
            <person name="Sato A."/>
            <person name="Lyhne E.K."/>
            <person name="Kogle M.E."/>
            <person name="Wiebenga A."/>
            <person name="Kun R.S."/>
            <person name="Lubbers R.J."/>
            <person name="Makela M.R."/>
            <person name="Barry K."/>
            <person name="Chovatia M."/>
            <person name="Clum A."/>
            <person name="Daum C."/>
            <person name="Haridas S."/>
            <person name="He G."/>
            <person name="LaButti K."/>
            <person name="Lipzen A."/>
            <person name="Mondo S."/>
            <person name="Riley R."/>
            <person name="Salamov A."/>
            <person name="Simmons B.A."/>
            <person name="Magnuson J.K."/>
            <person name="Henrissat B."/>
            <person name="Mortensen U.H."/>
            <person name="Larsen T.O."/>
            <person name="Devries R.P."/>
            <person name="Grigoriev I.V."/>
            <person name="Machida M."/>
            <person name="Baker S.E."/>
            <person name="Andersen M.R."/>
        </authorList>
    </citation>
    <scope>NUCLEOTIDE SEQUENCE [LARGE SCALE GENOMIC DNA]</scope>
    <source>
        <strain evidence="4">IBT 14317</strain>
    </source>
</reference>
<feature type="compositionally biased region" description="Basic and acidic residues" evidence="2">
    <location>
        <begin position="1117"/>
        <end position="1127"/>
    </location>
</feature>
<dbReference type="GO" id="GO:0032040">
    <property type="term" value="C:small-subunit processome"/>
    <property type="evidence" value="ECO:0007669"/>
    <property type="project" value="InterPro"/>
</dbReference>